<dbReference type="SUPFAM" id="SSF50978">
    <property type="entry name" value="WD40 repeat-like"/>
    <property type="match status" value="1"/>
</dbReference>
<dbReference type="InterPro" id="IPR036322">
    <property type="entry name" value="WD40_repeat_dom_sf"/>
</dbReference>
<feature type="domain" description="BEACH" evidence="5">
    <location>
        <begin position="2210"/>
        <end position="2503"/>
    </location>
</feature>
<feature type="region of interest" description="Disordered" evidence="4">
    <location>
        <begin position="2030"/>
        <end position="2059"/>
    </location>
</feature>
<keyword evidence="8" id="KW-1185">Reference proteome</keyword>
<dbReference type="SUPFAM" id="SSF48371">
    <property type="entry name" value="ARM repeat"/>
    <property type="match status" value="1"/>
</dbReference>
<accession>A0ABN7TEI3</accession>
<feature type="compositionally biased region" description="Pro residues" evidence="4">
    <location>
        <begin position="2045"/>
        <end position="2055"/>
    </location>
</feature>
<dbReference type="PROSITE" id="PS50082">
    <property type="entry name" value="WD_REPEATS_2"/>
    <property type="match status" value="1"/>
</dbReference>
<dbReference type="InterPro" id="IPR015943">
    <property type="entry name" value="WD40/YVTN_repeat-like_dom_sf"/>
</dbReference>
<evidence type="ECO:0000256" key="1">
    <source>
        <dbReference type="ARBA" id="ARBA00022574"/>
    </source>
</evidence>
<protein>
    <submittedName>
        <fullName evidence="7">Oidioi.mRNA.OKI2018_I69.chr2.g8090.t1.cds</fullName>
    </submittedName>
</protein>
<dbReference type="PROSITE" id="PS50294">
    <property type="entry name" value="WD_REPEATS_REGION"/>
    <property type="match status" value="1"/>
</dbReference>
<dbReference type="InterPro" id="IPR051944">
    <property type="entry name" value="BEACH_domain_protein"/>
</dbReference>
<dbReference type="Pfam" id="PF00400">
    <property type="entry name" value="WD40"/>
    <property type="match status" value="1"/>
</dbReference>
<dbReference type="Gene3D" id="1.10.1540.10">
    <property type="entry name" value="BEACH domain"/>
    <property type="match status" value="1"/>
</dbReference>
<dbReference type="PROSITE" id="PS50197">
    <property type="entry name" value="BEACH"/>
    <property type="match status" value="1"/>
</dbReference>
<evidence type="ECO:0000259" key="5">
    <source>
        <dbReference type="PROSITE" id="PS50197"/>
    </source>
</evidence>
<evidence type="ECO:0000313" key="8">
    <source>
        <dbReference type="Proteomes" id="UP001158576"/>
    </source>
</evidence>
<organism evidence="7 8">
    <name type="scientific">Oikopleura dioica</name>
    <name type="common">Tunicate</name>
    <dbReference type="NCBI Taxonomy" id="34765"/>
    <lineage>
        <taxon>Eukaryota</taxon>
        <taxon>Metazoa</taxon>
        <taxon>Chordata</taxon>
        <taxon>Tunicata</taxon>
        <taxon>Appendicularia</taxon>
        <taxon>Copelata</taxon>
        <taxon>Oikopleuridae</taxon>
        <taxon>Oikopleura</taxon>
    </lineage>
</organism>
<dbReference type="InterPro" id="IPR016024">
    <property type="entry name" value="ARM-type_fold"/>
</dbReference>
<dbReference type="CDD" id="cd01201">
    <property type="entry name" value="PH_BEACH"/>
    <property type="match status" value="1"/>
</dbReference>
<evidence type="ECO:0000256" key="4">
    <source>
        <dbReference type="SAM" id="MobiDB-lite"/>
    </source>
</evidence>
<reference evidence="7 8" key="1">
    <citation type="submission" date="2021-04" db="EMBL/GenBank/DDBJ databases">
        <authorList>
            <person name="Bliznina A."/>
        </authorList>
    </citation>
    <scope>NUCLEOTIDE SEQUENCE [LARGE SCALE GENOMIC DNA]</scope>
</reference>
<evidence type="ECO:0000313" key="7">
    <source>
        <dbReference type="EMBL" id="CAG5114005.1"/>
    </source>
</evidence>
<proteinExistence type="predicted"/>
<dbReference type="Proteomes" id="UP001158576">
    <property type="component" value="Chromosome 2"/>
</dbReference>
<dbReference type="PANTHER" id="PTHR46108">
    <property type="entry name" value="BLUE CHEESE"/>
    <property type="match status" value="1"/>
</dbReference>
<evidence type="ECO:0000256" key="2">
    <source>
        <dbReference type="ARBA" id="ARBA00022737"/>
    </source>
</evidence>
<gene>
    <name evidence="7" type="ORF">OKIOD_LOCUS16855</name>
</gene>
<dbReference type="InterPro" id="IPR001680">
    <property type="entry name" value="WD40_rpt"/>
</dbReference>
<dbReference type="EMBL" id="OU015567">
    <property type="protein sequence ID" value="CAG5114005.1"/>
    <property type="molecule type" value="Genomic_DNA"/>
</dbReference>
<dbReference type="SUPFAM" id="SSF81837">
    <property type="entry name" value="BEACH domain"/>
    <property type="match status" value="1"/>
</dbReference>
<evidence type="ECO:0000259" key="6">
    <source>
        <dbReference type="PROSITE" id="PS51783"/>
    </source>
</evidence>
<dbReference type="InterPro" id="IPR011993">
    <property type="entry name" value="PH-like_dom_sf"/>
</dbReference>
<keyword evidence="1 3" id="KW-0853">WD repeat</keyword>
<dbReference type="SUPFAM" id="SSF50729">
    <property type="entry name" value="PH domain-like"/>
    <property type="match status" value="1"/>
</dbReference>
<dbReference type="Gene3D" id="2.30.29.30">
    <property type="entry name" value="Pleckstrin-homology domain (PH domain)/Phosphotyrosine-binding domain (PTB)"/>
    <property type="match status" value="1"/>
</dbReference>
<dbReference type="Pfam" id="PF14844">
    <property type="entry name" value="PH_BEACH"/>
    <property type="match status" value="1"/>
</dbReference>
<dbReference type="InterPro" id="IPR023362">
    <property type="entry name" value="PH-BEACH_dom"/>
</dbReference>
<dbReference type="Pfam" id="PF02138">
    <property type="entry name" value="Beach"/>
    <property type="match status" value="1"/>
</dbReference>
<feature type="region of interest" description="Disordered" evidence="4">
    <location>
        <begin position="1993"/>
        <end position="2012"/>
    </location>
</feature>
<dbReference type="Gene3D" id="2.130.10.10">
    <property type="entry name" value="YVTN repeat-like/Quinoprotein amine dehydrogenase"/>
    <property type="match status" value="1"/>
</dbReference>
<keyword evidence="2" id="KW-0677">Repeat</keyword>
<dbReference type="PROSITE" id="PS00678">
    <property type="entry name" value="WD_REPEATS_1"/>
    <property type="match status" value="1"/>
</dbReference>
<sequence>MLSLLEFRRHFNEIRLAANLRDPNEQAERLNCFIPLFLASFSNASAGEIREKFGEYSGDFTKLCSIVFIREVKSRANNPDPDVAGQEVARILLPNGSCWNLFQCVRILAFSGGGAVEKLVSHGVASCLSRSLYLLLDIQLDVDQEKQYLFISSFGQLLSRLLRSASTTEELVANDDLKLLFQSAATAKGQHWRRISSDALLSIARHTMSLNVAQYIQSRGLIEEWLHNLKKNKATPLESIERLVCVICFLQDSSSCTQQLLDSFKRADGYIFLAELLLSLEDTLHNQKADSKKQESMECEEALRNLVLLVASLATCGFIELRPSAPSSGGQSGFRLPRPMGRGVSVRNIPAFQVLQTVWTRSKSLILTTTILDVILSLYQQDPANYFILLPQKTISILADRVMEKPIDNMRRFFNIIEWVGLNLGYVLSEELEPILAILRQNVSIEFTMGSFSMIERLIKQKRTYKGIAVDVGFVAVAAQTLIAQQNRLEQENTPQSTNFDLTNITALCRQVCLTTTFMVQDAQDEGRASRSFFVSGGFEAVIKLMSNIPTRSAALELARSLMIADPELGINSILNFLHEESSRKDRTLCMDVTRCLSQILQSSPEAQIAFANGRGFELIEVFLNEFKGAFSPEKSFGRTGLPRVETTEELETVMNLIFSSISGCGKGFATFRRVLPIEKLTQLVRSFGIFYEYKTMENNTESTLQIELDILSITNFNDILNGHHNLSISMRRVLLVIVAILKVSVVEKKIKLAHFLVVILKLVPAILVPDPPQRSFLQCCILETIQRLLSHPENARHVSPELSDDLLEILCSEPYVNFISDYVSSTNETKLSRLTFQLLEGLLSTSASPKYLYLYLRLLEPLNTSGMAADSQSLRPRVFRSILEILKRRCENKLPEVPAILRLNSSSGRSAGIEIPGLLPVAAEGTLSDFPTMASSISSGLTGSIQHSWPPVNGFCISTWISIKNVPDEGPVALPMVTIWRQGISRKSSYVVLSVLITKSKHVVVSTRELPYNAHNQLEELEIDFTEPSAQSPNFENVDSVVGKLPEPFFDGEQLQMVNEDGILLALFPENGLNQSEELILKNGVSCLTGQERAVGGFLSDVPGNDGDPVEIVPATVPYGSLLGVGGPFLFLSLVEQAEDLDSLVDALDSFSRVIQLSPAVSAEFELERTLPILAYLLSEKTPLFQSRLIFYVVIQITRTASFGGAKAPASINSEALNLLILDLFLWKSSECLRYILEHVLELMRGSKSHPSTLKEEILRSEICPNLLQLLFEHDIPDSCIGSAYDLLEALTSSDDDLLMIGNSLIYAVQIKREVFLAIAKMFFRLMTSDKKSTEFADRFEKLFGWELLLTLLDQCPPSDQPVILSLLSALFLSCPASSERFLNGSLLQKTTKSKKEKGFDLTYEAQEDQVANDEAPRTANCFKILSKLLERSVDNVQNCLIILGLLIGQAVDPDIAGTRQLGEGFIENQASSPNALTSSCFTLIYSILRRQLTNNDDSATQAVFPMLMELYRNHLPKFGKAFFQEQLVQQLVYVLYPYESPATKLSDEMQSAEKLVIDQLIALFTNSVSLGCGSIVFKNVCDAILGVSPPQGALPIQQKAVFTTLVDALQSFIRLTNLPWNWPVHLEFSQRLTTIENLSHFLARVVDRIWEFDCYKSALYDLCHTMANLLIRSRSNRAPRAVLESLEHTLWKCMYLNLCKSTMTEAEQLVAAAAVDLIIEFKAVIFPFTQEGNKDAIEYALLLAHCLFQLSSDSGGRRFIEQVSSEDRIHAPTVIHETLNNSITAAWNILLASRCLEFEAHCKVSIPPGSSIDVGKIMLRDMASRQWTSFKEKSKPKVQPPGGMLRKLSGSMGKFTSASRRALTVKRTASVSDAMSWLRLECEVLRDQIANEMSDKAFQYGRKMSAAKADWEEISLGLTMPGGLFGPSKPDKFVRWMLDTSEGPARTRRLMVPNTKFYENYPPISSCGLPGKHKKPSSSLSEEFYRAKNPNIEHRRISSQSSTGSPSEVEVLKQESIEIESIAAKLGNAPKVSTSSTDDSGPPLSPIEEPPLSPTGTSQDVFGAETNPQISGKILEPGDKVRYSYRIGRVAGLDAHEGLLVIGKQKIYLIDGLGITKDNKIKEIVRMKEEESQFVIPTRTNEAPADNPIQVNKFSLNQIRNIEKRRYLLQPIGLELFLANGRTYLLAFEKNERQRALQRLLQYAPQARTADASQMMDGLTKKWENGEISNFEYLVILNTWAGRTYNDLMQYPIFPWVIADYDSSALDFAKSETFRDFSLPMGAQAADRLAQFRKRYKELCELGSETSPYYYGTHYSSAMIVSSFLVRSEPFTDFFLRLQGGHFDLPDRMFHSVKEAWLSASTRNNADVRELIPEFFYLPEFLENRNKFDLGKKQSGTELGDVVLPTWARGSTREFVRIHRAALESPYVSSNISQWIDLIFGFKQAGEAALDVHNLFHPLFYEGQVDVFSIQDPLQRNAAIGFINNFGQIPTKLFNKPHPQRKGPWNRVSIAEATLIAGLKNAFYHKLNQVRSSEKPLIERTGKVGSILINDRGDLKALPFGRIRAGATKDVLWQNPDFSIRYLASDSEKPIAIFEDLYRSPITVAATLGEELLFLGHRDTSITAWHTDLKQKSVSLARVMRGHGNLITSLRCLPEYGVLISGCKDGRVNIWDVSTFKIIRLLGTHSSEIMDIKACWITGDIFVASSRQISVYSINGDPLGSVQTEKVACIGAPAGREWERPRMVLSGHTDGSIRVWARELVPCRNSSLSSNSSQEESSRASSWGMSGTCWEERLVLRSKLALPSNDSESSIGVTSFGISHDHSRFYTGDSRGRVFSWTS</sequence>
<name>A0ABN7TEI3_OIKDI</name>
<dbReference type="InterPro" id="IPR036372">
    <property type="entry name" value="BEACH_dom_sf"/>
</dbReference>
<dbReference type="SMART" id="SM00320">
    <property type="entry name" value="WD40"/>
    <property type="match status" value="4"/>
</dbReference>
<feature type="domain" description="BEACH-type PH" evidence="6">
    <location>
        <begin position="2078"/>
        <end position="2203"/>
    </location>
</feature>
<dbReference type="SMART" id="SM01026">
    <property type="entry name" value="Beach"/>
    <property type="match status" value="1"/>
</dbReference>
<dbReference type="InterPro" id="IPR019775">
    <property type="entry name" value="WD40_repeat_CS"/>
</dbReference>
<dbReference type="InterPro" id="IPR000409">
    <property type="entry name" value="BEACH_dom"/>
</dbReference>
<evidence type="ECO:0000256" key="3">
    <source>
        <dbReference type="PROSITE-ProRule" id="PRU00221"/>
    </source>
</evidence>
<dbReference type="PROSITE" id="PS51783">
    <property type="entry name" value="PH_BEACH"/>
    <property type="match status" value="1"/>
</dbReference>
<dbReference type="CDD" id="cd06071">
    <property type="entry name" value="Beach"/>
    <property type="match status" value="1"/>
</dbReference>
<dbReference type="PANTHER" id="PTHR46108:SF4">
    <property type="entry name" value="BLUE CHEESE"/>
    <property type="match status" value="1"/>
</dbReference>
<feature type="repeat" description="WD" evidence="3">
    <location>
        <begin position="2642"/>
        <end position="2683"/>
    </location>
</feature>